<evidence type="ECO:0000259" key="2">
    <source>
        <dbReference type="PROSITE" id="PS50006"/>
    </source>
</evidence>
<dbReference type="InterPro" id="IPR008984">
    <property type="entry name" value="SMAD_FHA_dom_sf"/>
</dbReference>
<dbReference type="Proteomes" id="UP000054538">
    <property type="component" value="Unassembled WGS sequence"/>
</dbReference>
<evidence type="ECO:0008006" key="6">
    <source>
        <dbReference type="Google" id="ProtNLM"/>
    </source>
</evidence>
<feature type="compositionally biased region" description="Low complexity" evidence="1">
    <location>
        <begin position="237"/>
        <end position="248"/>
    </location>
</feature>
<dbReference type="PROSITE" id="PS50006">
    <property type="entry name" value="FHA_DOMAIN"/>
    <property type="match status" value="1"/>
</dbReference>
<evidence type="ECO:0000313" key="5">
    <source>
        <dbReference type="Proteomes" id="UP000054538"/>
    </source>
</evidence>
<dbReference type="InterPro" id="IPR053027">
    <property type="entry name" value="AGGF1"/>
</dbReference>
<proteinExistence type="predicted"/>
<dbReference type="AlphaFoldDB" id="A0A0D0DRB6"/>
<reference evidence="5" key="2">
    <citation type="submission" date="2015-01" db="EMBL/GenBank/DDBJ databases">
        <title>Evolutionary Origins and Diversification of the Mycorrhizal Mutualists.</title>
        <authorList>
            <consortium name="DOE Joint Genome Institute"/>
            <consortium name="Mycorrhizal Genomics Consortium"/>
            <person name="Kohler A."/>
            <person name="Kuo A."/>
            <person name="Nagy L.G."/>
            <person name="Floudas D."/>
            <person name="Copeland A."/>
            <person name="Barry K.W."/>
            <person name="Cichocki N."/>
            <person name="Veneault-Fourrey C."/>
            <person name="LaButti K."/>
            <person name="Lindquist E.A."/>
            <person name="Lipzen A."/>
            <person name="Lundell T."/>
            <person name="Morin E."/>
            <person name="Murat C."/>
            <person name="Riley R."/>
            <person name="Ohm R."/>
            <person name="Sun H."/>
            <person name="Tunlid A."/>
            <person name="Henrissat B."/>
            <person name="Grigoriev I.V."/>
            <person name="Hibbett D.S."/>
            <person name="Martin F."/>
        </authorList>
    </citation>
    <scope>NUCLEOTIDE SEQUENCE [LARGE SCALE GENOMIC DNA]</scope>
    <source>
        <strain evidence="5">Ve08.2h10</strain>
    </source>
</reference>
<reference evidence="4 5" key="1">
    <citation type="submission" date="2014-04" db="EMBL/GenBank/DDBJ databases">
        <authorList>
            <consortium name="DOE Joint Genome Institute"/>
            <person name="Kuo A."/>
            <person name="Kohler A."/>
            <person name="Jargeat P."/>
            <person name="Nagy L.G."/>
            <person name="Floudas D."/>
            <person name="Copeland A."/>
            <person name="Barry K.W."/>
            <person name="Cichocki N."/>
            <person name="Veneault-Fourrey C."/>
            <person name="LaButti K."/>
            <person name="Lindquist E.A."/>
            <person name="Lipzen A."/>
            <person name="Lundell T."/>
            <person name="Morin E."/>
            <person name="Murat C."/>
            <person name="Sun H."/>
            <person name="Tunlid A."/>
            <person name="Henrissat B."/>
            <person name="Grigoriev I.V."/>
            <person name="Hibbett D.S."/>
            <person name="Martin F."/>
            <person name="Nordberg H.P."/>
            <person name="Cantor M.N."/>
            <person name="Hua S.X."/>
        </authorList>
    </citation>
    <scope>NUCLEOTIDE SEQUENCE [LARGE SCALE GENOMIC DNA]</scope>
    <source>
        <strain evidence="4 5">Ve08.2h10</strain>
    </source>
</reference>
<feature type="region of interest" description="Disordered" evidence="1">
    <location>
        <begin position="229"/>
        <end position="308"/>
    </location>
</feature>
<dbReference type="PANTHER" id="PTHR23106">
    <property type="entry name" value="ANGIOGENIC FACTOR WITH G PATCH AND FHA DOMAINS 1"/>
    <property type="match status" value="1"/>
</dbReference>
<protein>
    <recommendedName>
        <fullName evidence="6">G-patch domain-containing protein</fullName>
    </recommendedName>
</protein>
<dbReference type="EMBL" id="KN825042">
    <property type="protein sequence ID" value="KIK95438.1"/>
    <property type="molecule type" value="Genomic_DNA"/>
</dbReference>
<sequence length="392" mass="43190">MEEGEIVVSGPSSSGMTYYDPAYEWPGDLDISSREAPERSTPWPPLRLRVLQTSILHKNLNLAVLDAYGEAQFGRDLAPAGSETARIRLKEMEVSKLHATAFWDKERREWAVVDMGSKHGTFLKSARQPDAEPIRLSPPRVAGIPRPLRHLDRLIIGSTTFLCHIHDDRIPCAECTSIGQGDIPLFAVPRDSNRTAEKRPSDAAGIQPIQIDARNPKKALTTLKRALLSRLDRHDQTPPSTSAQPTPTYINRSARRRAMHPGSQFDSPGVQSSTNSSPGHVKSSSEPSQAPSSAMIEQPRIPGPLSEDNVGWRLLTQQGWRPGTSLGSITGDKEASGLIEPIEVNRTAHRAGLGMHQRPAAAGLSLLDWKESSKERRWQGIRASEIDREDES</sequence>
<feature type="compositionally biased region" description="Low complexity" evidence="1">
    <location>
        <begin position="284"/>
        <end position="294"/>
    </location>
</feature>
<dbReference type="PANTHER" id="PTHR23106:SF24">
    <property type="entry name" value="ANGIOGENIC FACTOR WITH G PATCH AND FHA DOMAINS 1"/>
    <property type="match status" value="1"/>
</dbReference>
<dbReference type="GO" id="GO:0003676">
    <property type="term" value="F:nucleic acid binding"/>
    <property type="evidence" value="ECO:0007669"/>
    <property type="project" value="InterPro"/>
</dbReference>
<dbReference type="Pfam" id="PF01585">
    <property type="entry name" value="G-patch"/>
    <property type="match status" value="1"/>
</dbReference>
<keyword evidence="5" id="KW-1185">Reference proteome</keyword>
<dbReference type="InParanoid" id="A0A0D0DRB6"/>
<evidence type="ECO:0000256" key="1">
    <source>
        <dbReference type="SAM" id="MobiDB-lite"/>
    </source>
</evidence>
<dbReference type="HOGENOM" id="CLU_056034_0_0_1"/>
<dbReference type="Pfam" id="PF00498">
    <property type="entry name" value="FHA"/>
    <property type="match status" value="1"/>
</dbReference>
<feature type="domain" description="G-patch" evidence="3">
    <location>
        <begin position="307"/>
        <end position="358"/>
    </location>
</feature>
<accession>A0A0D0DRB6</accession>
<feature type="compositionally biased region" description="Basic and acidic residues" evidence="1">
    <location>
        <begin position="192"/>
        <end position="201"/>
    </location>
</feature>
<evidence type="ECO:0000259" key="3">
    <source>
        <dbReference type="PROSITE" id="PS50174"/>
    </source>
</evidence>
<dbReference type="PROSITE" id="PS50174">
    <property type="entry name" value="G_PATCH"/>
    <property type="match status" value="1"/>
</dbReference>
<dbReference type="STRING" id="930991.A0A0D0DRB6"/>
<dbReference type="InterPro" id="IPR000467">
    <property type="entry name" value="G_patch_dom"/>
</dbReference>
<dbReference type="OrthoDB" id="21470at2759"/>
<dbReference type="InterPro" id="IPR000253">
    <property type="entry name" value="FHA_dom"/>
</dbReference>
<feature type="domain" description="FHA" evidence="2">
    <location>
        <begin position="71"/>
        <end position="128"/>
    </location>
</feature>
<evidence type="ECO:0000313" key="4">
    <source>
        <dbReference type="EMBL" id="KIK95438.1"/>
    </source>
</evidence>
<dbReference type="SMART" id="SM00443">
    <property type="entry name" value="G_patch"/>
    <property type="match status" value="1"/>
</dbReference>
<feature type="region of interest" description="Disordered" evidence="1">
    <location>
        <begin position="192"/>
        <end position="217"/>
    </location>
</feature>
<feature type="region of interest" description="Disordered" evidence="1">
    <location>
        <begin position="373"/>
        <end position="392"/>
    </location>
</feature>
<name>A0A0D0DRB6_9AGAM</name>
<gene>
    <name evidence="4" type="ORF">PAXRUDRAFT_827029</name>
</gene>
<dbReference type="Gene3D" id="2.60.200.20">
    <property type="match status" value="1"/>
</dbReference>
<dbReference type="SUPFAM" id="SSF49879">
    <property type="entry name" value="SMAD/FHA domain"/>
    <property type="match status" value="1"/>
</dbReference>
<organism evidence="4 5">
    <name type="scientific">Paxillus rubicundulus Ve08.2h10</name>
    <dbReference type="NCBI Taxonomy" id="930991"/>
    <lineage>
        <taxon>Eukaryota</taxon>
        <taxon>Fungi</taxon>
        <taxon>Dikarya</taxon>
        <taxon>Basidiomycota</taxon>
        <taxon>Agaricomycotina</taxon>
        <taxon>Agaricomycetes</taxon>
        <taxon>Agaricomycetidae</taxon>
        <taxon>Boletales</taxon>
        <taxon>Paxilineae</taxon>
        <taxon>Paxillaceae</taxon>
        <taxon>Paxillus</taxon>
    </lineage>
</organism>
<feature type="compositionally biased region" description="Polar residues" evidence="1">
    <location>
        <begin position="264"/>
        <end position="278"/>
    </location>
</feature>